<accession>A0A220T6A0</accession>
<organism evidence="1 2">
    <name type="scientific">Eptesipox virus</name>
    <dbReference type="NCBI Taxonomy" id="1329402"/>
    <lineage>
        <taxon>Viruses</taxon>
        <taxon>Varidnaviria</taxon>
        <taxon>Bamfordvirae</taxon>
        <taxon>Nucleocytoviricota</taxon>
        <taxon>Pokkesviricetes</taxon>
        <taxon>Chitovirales</taxon>
        <taxon>Poxviridae</taxon>
        <taxon>Chordopoxvirinae</taxon>
        <taxon>Vespertilionpoxvirus</taxon>
        <taxon>Vespertilionpoxvirus eptesipox</taxon>
    </lineage>
</organism>
<sequence>MEGVLTISYKNVVQQVKDYLNSLRGQKSTCFKISKFLGIDQNCVYMALDKLKNENIICYYYEDEDDVLYVYLPKFDKDKANEYEKLIIKEDHEDKTTDIGFINNDDDDDYSYDYGTYTYVNFTKESRLHKQCTSDLTKLFMDKVSHEQYNLWKNLNCYDTLDEYCKFTDRSYLVSVFCDYYGGNNKNLYHARVIINYSDKLSDELNFIVCKTMFGDTKEEASKNAVQAVINFLFSMFC</sequence>
<keyword evidence="2" id="KW-1185">Reference proteome</keyword>
<evidence type="ECO:0000313" key="2">
    <source>
        <dbReference type="Proteomes" id="UP000217428"/>
    </source>
</evidence>
<proteinExistence type="predicted"/>
<evidence type="ECO:0000313" key="1">
    <source>
        <dbReference type="EMBL" id="ASK51238.1"/>
    </source>
</evidence>
<dbReference type="EMBL" id="KY747497">
    <property type="protein sequence ID" value="ASK51238.1"/>
    <property type="molecule type" value="Genomic_DNA"/>
</dbReference>
<reference evidence="1 2" key="1">
    <citation type="journal article" date="2017" name="Virus Genes">
        <title>Characterization of Eptesipoxvirus, a novel poxvirus from a microchiropteran bat.</title>
        <authorList>
            <person name="Tu S.L."/>
            <person name="Nakazawa Y."/>
            <person name="Gao J."/>
            <person name="Wilkins K."/>
            <person name="Gallardo-Romero N."/>
            <person name="Li Y."/>
            <person name="Emerson G.L."/>
            <person name="Carroll D.S."/>
            <person name="Upton C."/>
        </authorList>
    </citation>
    <scope>NUCLEOTIDE SEQUENCE [LARGE SCALE GENOMIC DNA]</scope>
    <source>
        <strain evidence="1 2">Washington</strain>
    </source>
</reference>
<dbReference type="Proteomes" id="UP000217428">
    <property type="component" value="Segment"/>
</dbReference>
<name>A0A220T6A0_9POXV</name>
<protein>
    <submittedName>
        <fullName evidence="1">DsRNA-binding PKR inhibitor</fullName>
    </submittedName>
</protein>
<gene>
    <name evidence="1" type="ORF">EPTV-WA-037</name>
</gene>